<dbReference type="PANTHER" id="PTHR21694">
    <property type="entry name" value="COILED-COIL DOMAIN-CONTAINING PROTEIN 63"/>
    <property type="match status" value="1"/>
</dbReference>
<comment type="caution">
    <text evidence="2">The sequence shown here is derived from an EMBL/GenBank/DDBJ whole genome shotgun (WGS) entry which is preliminary data.</text>
</comment>
<keyword evidence="1" id="KW-0175">Coiled coil</keyword>
<accession>A0A922CWR9</accession>
<keyword evidence="3" id="KW-1185">Reference proteome</keyword>
<sequence>MDTITADQHNDLDLIKKMEDEHLRLQRQVRMVQADRLHRSMGVHPQFKRQDQQLRNLKKEYINLIKDLKIASSGAHKTNNKKMKCDLNNALLLRTKSEVECEEGVTMMKQIDKLLRRNSKEMLRLRKLANTTEGQLDERRCQSEHRLVSTENQLETAMLRFNAVQFENKKIREEIEHMLQDR</sequence>
<evidence type="ECO:0000313" key="3">
    <source>
        <dbReference type="Proteomes" id="UP000791440"/>
    </source>
</evidence>
<dbReference type="EMBL" id="JH668841">
    <property type="protein sequence ID" value="KAG6462410.1"/>
    <property type="molecule type" value="Genomic_DNA"/>
</dbReference>
<evidence type="ECO:0000256" key="1">
    <source>
        <dbReference type="SAM" id="Coils"/>
    </source>
</evidence>
<organism evidence="2 3">
    <name type="scientific">Manduca sexta</name>
    <name type="common">Tobacco hawkmoth</name>
    <name type="synonym">Tobacco hornworm</name>
    <dbReference type="NCBI Taxonomy" id="7130"/>
    <lineage>
        <taxon>Eukaryota</taxon>
        <taxon>Metazoa</taxon>
        <taxon>Ecdysozoa</taxon>
        <taxon>Arthropoda</taxon>
        <taxon>Hexapoda</taxon>
        <taxon>Insecta</taxon>
        <taxon>Pterygota</taxon>
        <taxon>Neoptera</taxon>
        <taxon>Endopterygota</taxon>
        <taxon>Lepidoptera</taxon>
        <taxon>Glossata</taxon>
        <taxon>Ditrysia</taxon>
        <taxon>Bombycoidea</taxon>
        <taxon>Sphingidae</taxon>
        <taxon>Sphinginae</taxon>
        <taxon>Sphingini</taxon>
        <taxon>Manduca</taxon>
    </lineage>
</organism>
<name>A0A922CWR9_MANSE</name>
<dbReference type="InterPro" id="IPR051876">
    <property type="entry name" value="ODA-DC/CCD"/>
</dbReference>
<dbReference type="Proteomes" id="UP000791440">
    <property type="component" value="Unassembled WGS sequence"/>
</dbReference>
<feature type="coiled-coil region" evidence="1">
    <location>
        <begin position="15"/>
        <end position="67"/>
    </location>
</feature>
<reference evidence="2" key="2">
    <citation type="submission" date="2020-12" db="EMBL/GenBank/DDBJ databases">
        <authorList>
            <person name="Kanost M."/>
        </authorList>
    </citation>
    <scope>NUCLEOTIDE SEQUENCE</scope>
</reference>
<dbReference type="PANTHER" id="PTHR21694:SF18">
    <property type="entry name" value="COILED-COIL DOMAIN-CONTAINING PROTEIN 63"/>
    <property type="match status" value="1"/>
</dbReference>
<dbReference type="AlphaFoldDB" id="A0A922CWR9"/>
<protein>
    <submittedName>
        <fullName evidence="2">Uncharacterized protein</fullName>
    </submittedName>
</protein>
<evidence type="ECO:0000313" key="2">
    <source>
        <dbReference type="EMBL" id="KAG6462410.1"/>
    </source>
</evidence>
<gene>
    <name evidence="2" type="ORF">O3G_MSEX013236</name>
</gene>
<reference evidence="2" key="1">
    <citation type="journal article" date="2016" name="Insect Biochem. Mol. Biol.">
        <title>Multifaceted biological insights from a draft genome sequence of the tobacco hornworm moth, Manduca sexta.</title>
        <authorList>
            <person name="Kanost M.R."/>
            <person name="Arrese E.L."/>
            <person name="Cao X."/>
            <person name="Chen Y.R."/>
            <person name="Chellapilla S."/>
            <person name="Goldsmith M.R."/>
            <person name="Grosse-Wilde E."/>
            <person name="Heckel D.G."/>
            <person name="Herndon N."/>
            <person name="Jiang H."/>
            <person name="Papanicolaou A."/>
            <person name="Qu J."/>
            <person name="Soulages J.L."/>
            <person name="Vogel H."/>
            <person name="Walters J."/>
            <person name="Waterhouse R.M."/>
            <person name="Ahn S.J."/>
            <person name="Almeida F.C."/>
            <person name="An C."/>
            <person name="Aqrawi P."/>
            <person name="Bretschneider A."/>
            <person name="Bryant W.B."/>
            <person name="Bucks S."/>
            <person name="Chao H."/>
            <person name="Chevignon G."/>
            <person name="Christen J.M."/>
            <person name="Clarke D.F."/>
            <person name="Dittmer N.T."/>
            <person name="Ferguson L.C.F."/>
            <person name="Garavelou S."/>
            <person name="Gordon K.H.J."/>
            <person name="Gunaratna R.T."/>
            <person name="Han Y."/>
            <person name="Hauser F."/>
            <person name="He Y."/>
            <person name="Heidel-Fischer H."/>
            <person name="Hirsh A."/>
            <person name="Hu Y."/>
            <person name="Jiang H."/>
            <person name="Kalra D."/>
            <person name="Klinner C."/>
            <person name="Konig C."/>
            <person name="Kovar C."/>
            <person name="Kroll A.R."/>
            <person name="Kuwar S.S."/>
            <person name="Lee S.L."/>
            <person name="Lehman R."/>
            <person name="Li K."/>
            <person name="Li Z."/>
            <person name="Liang H."/>
            <person name="Lovelace S."/>
            <person name="Lu Z."/>
            <person name="Mansfield J.H."/>
            <person name="McCulloch K.J."/>
            <person name="Mathew T."/>
            <person name="Morton B."/>
            <person name="Muzny D.M."/>
            <person name="Neunemann D."/>
            <person name="Ongeri F."/>
            <person name="Pauchet Y."/>
            <person name="Pu L.L."/>
            <person name="Pyrousis I."/>
            <person name="Rao X.J."/>
            <person name="Redding A."/>
            <person name="Roesel C."/>
            <person name="Sanchez-Gracia A."/>
            <person name="Schaack S."/>
            <person name="Shukla A."/>
            <person name="Tetreau G."/>
            <person name="Wang Y."/>
            <person name="Xiong G.H."/>
            <person name="Traut W."/>
            <person name="Walsh T.K."/>
            <person name="Worley K.C."/>
            <person name="Wu D."/>
            <person name="Wu W."/>
            <person name="Wu Y.Q."/>
            <person name="Zhang X."/>
            <person name="Zou Z."/>
            <person name="Zucker H."/>
            <person name="Briscoe A.D."/>
            <person name="Burmester T."/>
            <person name="Clem R.J."/>
            <person name="Feyereisen R."/>
            <person name="Grimmelikhuijzen C.J.P."/>
            <person name="Hamodrakas S.J."/>
            <person name="Hansson B.S."/>
            <person name="Huguet E."/>
            <person name="Jermiin L.S."/>
            <person name="Lan Q."/>
            <person name="Lehman H.K."/>
            <person name="Lorenzen M."/>
            <person name="Merzendorfer H."/>
            <person name="Michalopoulos I."/>
            <person name="Morton D.B."/>
            <person name="Muthukrishnan S."/>
            <person name="Oakeshott J.G."/>
            <person name="Palmer W."/>
            <person name="Park Y."/>
            <person name="Passarelli A.L."/>
            <person name="Rozas J."/>
            <person name="Schwartz L.M."/>
            <person name="Smith W."/>
            <person name="Southgate A."/>
            <person name="Vilcinskas A."/>
            <person name="Vogt R."/>
            <person name="Wang P."/>
            <person name="Werren J."/>
            <person name="Yu X.Q."/>
            <person name="Zhou J.J."/>
            <person name="Brown S.J."/>
            <person name="Scherer S.E."/>
            <person name="Richards S."/>
            <person name="Blissard G.W."/>
        </authorList>
    </citation>
    <scope>NUCLEOTIDE SEQUENCE</scope>
</reference>
<proteinExistence type="predicted"/>